<feature type="transmembrane region" description="Helical" evidence="2">
    <location>
        <begin position="21"/>
        <end position="39"/>
    </location>
</feature>
<protein>
    <recommendedName>
        <fullName evidence="5">MSHA biogenesis protein MshJ</fullName>
    </recommendedName>
</protein>
<evidence type="ECO:0000256" key="1">
    <source>
        <dbReference type="SAM" id="MobiDB-lite"/>
    </source>
</evidence>
<keyword evidence="2" id="KW-0812">Transmembrane</keyword>
<keyword evidence="2" id="KW-1133">Transmembrane helix</keyword>
<name>A0A1F6T714_9PROT</name>
<keyword evidence="2" id="KW-0472">Membrane</keyword>
<comment type="caution">
    <text evidence="3">The sequence shown here is derived from an EMBL/GenBank/DDBJ whole genome shotgun (WGS) entry which is preliminary data.</text>
</comment>
<evidence type="ECO:0000313" key="4">
    <source>
        <dbReference type="Proteomes" id="UP000178379"/>
    </source>
</evidence>
<feature type="region of interest" description="Disordered" evidence="1">
    <location>
        <begin position="147"/>
        <end position="167"/>
    </location>
</feature>
<dbReference type="AlphaFoldDB" id="A0A1F6T714"/>
<dbReference type="STRING" id="1817756.A2140_00305"/>
<feature type="compositionally biased region" description="Low complexity" evidence="1">
    <location>
        <begin position="147"/>
        <end position="165"/>
    </location>
</feature>
<evidence type="ECO:0008006" key="5">
    <source>
        <dbReference type="Google" id="ProtNLM"/>
    </source>
</evidence>
<dbReference type="Proteomes" id="UP000178379">
    <property type="component" value="Unassembled WGS sequence"/>
</dbReference>
<dbReference type="EMBL" id="MFSQ01000046">
    <property type="protein sequence ID" value="OGI40927.1"/>
    <property type="molecule type" value="Genomic_DNA"/>
</dbReference>
<gene>
    <name evidence="3" type="ORF">A2140_00305</name>
</gene>
<organism evidence="3 4">
    <name type="scientific">Candidatus Muproteobacteria bacterium RBG_16_62_13</name>
    <dbReference type="NCBI Taxonomy" id="1817756"/>
    <lineage>
        <taxon>Bacteria</taxon>
        <taxon>Pseudomonadati</taxon>
        <taxon>Pseudomonadota</taxon>
        <taxon>Candidatus Muproteobacteria</taxon>
    </lineage>
</organism>
<evidence type="ECO:0000256" key="2">
    <source>
        <dbReference type="SAM" id="Phobius"/>
    </source>
</evidence>
<proteinExistence type="predicted"/>
<evidence type="ECO:0000313" key="3">
    <source>
        <dbReference type="EMBL" id="OGI40927.1"/>
    </source>
</evidence>
<reference evidence="3 4" key="1">
    <citation type="journal article" date="2016" name="Nat. Commun.">
        <title>Thousands of microbial genomes shed light on interconnected biogeochemical processes in an aquifer system.</title>
        <authorList>
            <person name="Anantharaman K."/>
            <person name="Brown C.T."/>
            <person name="Hug L.A."/>
            <person name="Sharon I."/>
            <person name="Castelle C.J."/>
            <person name="Probst A.J."/>
            <person name="Thomas B.C."/>
            <person name="Singh A."/>
            <person name="Wilkins M.J."/>
            <person name="Karaoz U."/>
            <person name="Brodie E.L."/>
            <person name="Williams K.H."/>
            <person name="Hubbard S.S."/>
            <person name="Banfield J.F."/>
        </authorList>
    </citation>
    <scope>NUCLEOTIDE SEQUENCE [LARGE SCALE GENOMIC DNA]</scope>
</reference>
<sequence>MMETLRPRLRAIGDRIDAMSLRERAIIFVALLTGVYLTADQMVLKPLGIERDRMQLQLKTRHEQIQSYERQLQVMLTGTDDPGSPVAQKILALQQQLSTLDDILSKSTGGLVSPRDMARLVEEILSRHRQLTVVRLESLAPEPIREAGAAAPAGSAATPQTPAAGGESGLYKHGMRIVVKGTYHDLLAYLRTLEGLQWKVFWGKVALEAEVYPVSQLTLELYTLSTHKGWIGL</sequence>
<accession>A0A1F6T714</accession>